<dbReference type="InterPro" id="IPR050961">
    <property type="entry name" value="BolA/IbaG_stress_morph_reg"/>
</dbReference>
<comment type="caution">
    <text evidence="3">The sequence shown here is derived from an EMBL/GenBank/DDBJ whole genome shotgun (WGS) entry which is preliminary data.</text>
</comment>
<dbReference type="PANTHER" id="PTHR46229">
    <property type="entry name" value="BOLA TRANSCRIPTION REGULATOR"/>
    <property type="match status" value="1"/>
</dbReference>
<evidence type="ECO:0000256" key="1">
    <source>
        <dbReference type="ARBA" id="ARBA00005578"/>
    </source>
</evidence>
<dbReference type="Pfam" id="PF01722">
    <property type="entry name" value="BolA"/>
    <property type="match status" value="1"/>
</dbReference>
<evidence type="ECO:0000313" key="3">
    <source>
        <dbReference type="EMBL" id="TDR18444.1"/>
    </source>
</evidence>
<dbReference type="InterPro" id="IPR036065">
    <property type="entry name" value="BolA-like_sf"/>
</dbReference>
<protein>
    <submittedName>
        <fullName evidence="3">Acid stress-induced BolA-like protein IbaG/YrbA</fullName>
    </submittedName>
</protein>
<gene>
    <name evidence="3" type="ORF">C8D91_2364</name>
</gene>
<dbReference type="InterPro" id="IPR002634">
    <property type="entry name" value="BolA"/>
</dbReference>
<dbReference type="Gene3D" id="3.30.300.90">
    <property type="entry name" value="BolA-like"/>
    <property type="match status" value="1"/>
</dbReference>
<dbReference type="PANTHER" id="PTHR46229:SF2">
    <property type="entry name" value="BOLA-LIKE PROTEIN 1"/>
    <property type="match status" value="1"/>
</dbReference>
<dbReference type="AlphaFoldDB" id="A0A4R6XKL7"/>
<dbReference type="Proteomes" id="UP000295724">
    <property type="component" value="Unassembled WGS sequence"/>
</dbReference>
<evidence type="ECO:0000256" key="2">
    <source>
        <dbReference type="RuleBase" id="RU003860"/>
    </source>
</evidence>
<reference evidence="3 4" key="1">
    <citation type="submission" date="2019-03" db="EMBL/GenBank/DDBJ databases">
        <title>Genomic Encyclopedia of Type Strains, Phase IV (KMG-IV): sequencing the most valuable type-strain genomes for metagenomic binning, comparative biology and taxonomic classification.</title>
        <authorList>
            <person name="Goeker M."/>
        </authorList>
    </citation>
    <scope>NUCLEOTIDE SEQUENCE [LARGE SCALE GENOMIC DNA]</scope>
    <source>
        <strain evidence="3 4">DSM 25488</strain>
    </source>
</reference>
<proteinExistence type="inferred from homology"/>
<accession>A0A4R6XKL7</accession>
<sequence>MIAIIYTQPLYKRTILQDNAHSTNKTLQFMHPNEVKKLLSTHIKCDHIEVYGEDQRHYETLVVSSEFEGLMKIKRHRLIYQALGDHMVADIHALSIKAMTPEEYQILNQQSQDNKN</sequence>
<evidence type="ECO:0000313" key="4">
    <source>
        <dbReference type="Proteomes" id="UP000295724"/>
    </source>
</evidence>
<dbReference type="EMBL" id="SNZB01000005">
    <property type="protein sequence ID" value="TDR18444.1"/>
    <property type="molecule type" value="Genomic_DNA"/>
</dbReference>
<organism evidence="3 4">
    <name type="scientific">Marinicella litoralis</name>
    <dbReference type="NCBI Taxonomy" id="644220"/>
    <lineage>
        <taxon>Bacteria</taxon>
        <taxon>Pseudomonadati</taxon>
        <taxon>Pseudomonadota</taxon>
        <taxon>Gammaproteobacteria</taxon>
        <taxon>Lysobacterales</taxon>
        <taxon>Marinicellaceae</taxon>
        <taxon>Marinicella</taxon>
    </lineage>
</organism>
<name>A0A4R6XKL7_9GAMM</name>
<keyword evidence="4" id="KW-1185">Reference proteome</keyword>
<comment type="similarity">
    <text evidence="1 2">Belongs to the BolA/IbaG family.</text>
</comment>
<dbReference type="SUPFAM" id="SSF82657">
    <property type="entry name" value="BolA-like"/>
    <property type="match status" value="1"/>
</dbReference>